<dbReference type="Proteomes" id="UP001181693">
    <property type="component" value="Unassembled WGS sequence"/>
</dbReference>
<dbReference type="InterPro" id="IPR007110">
    <property type="entry name" value="Ig-like_dom"/>
</dbReference>
<dbReference type="SMART" id="SM00407">
    <property type="entry name" value="IGc1"/>
    <property type="match status" value="1"/>
</dbReference>
<feature type="transmembrane region" description="Helical" evidence="9">
    <location>
        <begin position="304"/>
        <end position="330"/>
    </location>
</feature>
<keyword evidence="6" id="KW-1015">Disulfide bond</keyword>
<dbReference type="SUPFAM" id="SSF54452">
    <property type="entry name" value="MHC antigen-recognition domain"/>
    <property type="match status" value="1"/>
</dbReference>
<dbReference type="FunFam" id="2.60.40.10:FF:000204">
    <property type="entry name" value="Major histocompatibility complex, class I-related protein"/>
    <property type="match status" value="1"/>
</dbReference>
<evidence type="ECO:0000256" key="3">
    <source>
        <dbReference type="ARBA" id="ARBA00022729"/>
    </source>
</evidence>
<keyword evidence="4 9" id="KW-1133">Transmembrane helix</keyword>
<dbReference type="Gene3D" id="2.60.40.10">
    <property type="entry name" value="Immunoglobulins"/>
    <property type="match status" value="1"/>
</dbReference>
<dbReference type="EMBL" id="DYDO01000007">
    <property type="protein sequence ID" value="DBA20482.1"/>
    <property type="molecule type" value="Genomic_DNA"/>
</dbReference>
<evidence type="ECO:0000256" key="8">
    <source>
        <dbReference type="RuleBase" id="RU004439"/>
    </source>
</evidence>
<keyword evidence="2 9" id="KW-0812">Transmembrane</keyword>
<dbReference type="InterPro" id="IPR036179">
    <property type="entry name" value="Ig-like_dom_sf"/>
</dbReference>
<keyword evidence="3 10" id="KW-0732">Signal</keyword>
<evidence type="ECO:0000256" key="4">
    <source>
        <dbReference type="ARBA" id="ARBA00022989"/>
    </source>
</evidence>
<feature type="chain" id="PRO_5043640617" description="Ig-like domain-containing protein" evidence="10">
    <location>
        <begin position="19"/>
        <end position="333"/>
    </location>
</feature>
<dbReference type="GO" id="GO:0006955">
    <property type="term" value="P:immune response"/>
    <property type="evidence" value="ECO:0007669"/>
    <property type="project" value="TreeGrafter"/>
</dbReference>
<evidence type="ECO:0000256" key="10">
    <source>
        <dbReference type="SAM" id="SignalP"/>
    </source>
</evidence>
<organism evidence="12 13">
    <name type="scientific">Pyxicephalus adspersus</name>
    <name type="common">African bullfrog</name>
    <dbReference type="NCBI Taxonomy" id="30357"/>
    <lineage>
        <taxon>Eukaryota</taxon>
        <taxon>Metazoa</taxon>
        <taxon>Chordata</taxon>
        <taxon>Craniata</taxon>
        <taxon>Vertebrata</taxon>
        <taxon>Euteleostomi</taxon>
        <taxon>Amphibia</taxon>
        <taxon>Batrachia</taxon>
        <taxon>Anura</taxon>
        <taxon>Neobatrachia</taxon>
        <taxon>Ranoidea</taxon>
        <taxon>Pyxicephalidae</taxon>
        <taxon>Pyxicephalinae</taxon>
        <taxon>Pyxicephalus</taxon>
    </lineage>
</organism>
<evidence type="ECO:0000256" key="6">
    <source>
        <dbReference type="ARBA" id="ARBA00023157"/>
    </source>
</evidence>
<protein>
    <recommendedName>
        <fullName evidence="11">Ig-like domain-containing protein</fullName>
    </recommendedName>
</protein>
<keyword evidence="7" id="KW-0325">Glycoprotein</keyword>
<dbReference type="InterPro" id="IPR003597">
    <property type="entry name" value="Ig_C1-set"/>
</dbReference>
<feature type="domain" description="Ig-like" evidence="11">
    <location>
        <begin position="208"/>
        <end position="295"/>
    </location>
</feature>
<dbReference type="Pfam" id="PF00129">
    <property type="entry name" value="MHC_I"/>
    <property type="match status" value="1"/>
</dbReference>
<accession>A0AAV3ABN6</accession>
<comment type="caution">
    <text evidence="12">The sequence shown here is derived from an EMBL/GenBank/DDBJ whole genome shotgun (WGS) entry which is preliminary data.</text>
</comment>
<dbReference type="InterPro" id="IPR050208">
    <property type="entry name" value="MHC_class-I_related"/>
</dbReference>
<evidence type="ECO:0000313" key="13">
    <source>
        <dbReference type="Proteomes" id="UP001181693"/>
    </source>
</evidence>
<dbReference type="InterPro" id="IPR037055">
    <property type="entry name" value="MHC_I-like_Ag-recog_sf"/>
</dbReference>
<dbReference type="GO" id="GO:0009897">
    <property type="term" value="C:external side of plasma membrane"/>
    <property type="evidence" value="ECO:0007669"/>
    <property type="project" value="TreeGrafter"/>
</dbReference>
<dbReference type="InterPro" id="IPR011162">
    <property type="entry name" value="MHC_I/II-like_Ag-recog"/>
</dbReference>
<dbReference type="PANTHER" id="PTHR16675">
    <property type="entry name" value="MHC CLASS I-RELATED"/>
    <property type="match status" value="1"/>
</dbReference>
<dbReference type="GO" id="GO:0005615">
    <property type="term" value="C:extracellular space"/>
    <property type="evidence" value="ECO:0007669"/>
    <property type="project" value="TreeGrafter"/>
</dbReference>
<evidence type="ECO:0000256" key="2">
    <source>
        <dbReference type="ARBA" id="ARBA00022692"/>
    </source>
</evidence>
<dbReference type="InterPro" id="IPR011161">
    <property type="entry name" value="MHC_I-like_Ag-recog"/>
</dbReference>
<dbReference type="PROSITE" id="PS50835">
    <property type="entry name" value="IG_LIKE"/>
    <property type="match status" value="1"/>
</dbReference>
<evidence type="ECO:0000313" key="12">
    <source>
        <dbReference type="EMBL" id="DBA20482.1"/>
    </source>
</evidence>
<proteinExistence type="inferred from homology"/>
<sequence>MELRLVLIISMAVIGAQCVCMSLPDSHTLRYYYTGVSDKGSDLPEFSVVAYVDEKEFVNYNSESQLARPVTSWIGNNEGPEYWNMVTQIFKSNEPVFRHNVKTAMQRFNQTGGFHSGQWMCGCELRDDGSIVGYSQMGYDGRDVVFLDRERGIYIPIVHELQLTTQEWNSPEVGWGKAMKHYLENICGEVIKKFVQHGREDLERRVRPEVKVWGRLRSDKVTRLHCLVYGFHPRAVDVKWMRNGVDHIPSDEMTPILPHPDGTYQIRVSVEVPKGEEDTFSCHVEHSSLGDENISVKWDPDNGLSVAVIAVIVCIVVILIVALGFGIVLFKSK</sequence>
<dbReference type="InterPro" id="IPR013783">
    <property type="entry name" value="Ig-like_fold"/>
</dbReference>
<comment type="subcellular location">
    <subcellularLocation>
        <location evidence="1">Membrane</location>
        <topology evidence="1">Single-pass membrane protein</topology>
    </subcellularLocation>
</comment>
<comment type="similarity">
    <text evidence="8">Belongs to the MHC class I family.</text>
</comment>
<feature type="signal peptide" evidence="10">
    <location>
        <begin position="1"/>
        <end position="18"/>
    </location>
</feature>
<dbReference type="InterPro" id="IPR003006">
    <property type="entry name" value="Ig/MHC_CS"/>
</dbReference>
<dbReference type="InterPro" id="IPR001039">
    <property type="entry name" value="MHC_I_a_a1/a2"/>
</dbReference>
<dbReference type="AlphaFoldDB" id="A0AAV3ABN6"/>
<dbReference type="PROSITE" id="PS00290">
    <property type="entry name" value="IG_MHC"/>
    <property type="match status" value="1"/>
</dbReference>
<reference evidence="12" key="1">
    <citation type="thesis" date="2020" institute="ProQuest LLC" country="789 East Eisenhower Parkway, Ann Arbor, MI, USA">
        <title>Comparative Genomics and Chromosome Evolution.</title>
        <authorList>
            <person name="Mudd A.B."/>
        </authorList>
    </citation>
    <scope>NUCLEOTIDE SEQUENCE</scope>
    <source>
        <strain evidence="12">1538</strain>
        <tissue evidence="12">Blood</tissue>
    </source>
</reference>
<name>A0AAV3ABN6_PYXAD</name>
<dbReference type="PRINTS" id="PR01638">
    <property type="entry name" value="MHCCLASSI"/>
</dbReference>
<dbReference type="SUPFAM" id="SSF48726">
    <property type="entry name" value="Immunoglobulin"/>
    <property type="match status" value="1"/>
</dbReference>
<evidence type="ECO:0000256" key="5">
    <source>
        <dbReference type="ARBA" id="ARBA00023136"/>
    </source>
</evidence>
<dbReference type="Gene3D" id="3.30.500.10">
    <property type="entry name" value="MHC class I-like antigen recognition-like"/>
    <property type="match status" value="1"/>
</dbReference>
<dbReference type="FunFam" id="3.30.500.10:FF:000001">
    <property type="entry name" value="H-2 class I histocompatibility antigen, alpha chain"/>
    <property type="match status" value="1"/>
</dbReference>
<gene>
    <name evidence="12" type="ORF">GDO54_017256</name>
</gene>
<dbReference type="Pfam" id="PF07654">
    <property type="entry name" value="C1-set"/>
    <property type="match status" value="1"/>
</dbReference>
<keyword evidence="13" id="KW-1185">Reference proteome</keyword>
<evidence type="ECO:0000256" key="1">
    <source>
        <dbReference type="ARBA" id="ARBA00004167"/>
    </source>
</evidence>
<evidence type="ECO:0000256" key="7">
    <source>
        <dbReference type="ARBA" id="ARBA00023180"/>
    </source>
</evidence>
<dbReference type="PANTHER" id="PTHR16675:SF286">
    <property type="entry name" value="MHC CLASS I ANTIGEN"/>
    <property type="match status" value="1"/>
</dbReference>
<evidence type="ECO:0000259" key="11">
    <source>
        <dbReference type="PROSITE" id="PS50835"/>
    </source>
</evidence>
<evidence type="ECO:0000256" key="9">
    <source>
        <dbReference type="SAM" id="Phobius"/>
    </source>
</evidence>
<keyword evidence="5 9" id="KW-0472">Membrane</keyword>